<dbReference type="Proteomes" id="UP000184291">
    <property type="component" value="Unassembled WGS sequence"/>
</dbReference>
<evidence type="ECO:0000313" key="1">
    <source>
        <dbReference type="EMBL" id="SHE24587.1"/>
    </source>
</evidence>
<accession>A0A1M4RY09</accession>
<name>A0A1M4RY09_9ACTO</name>
<proteinExistence type="predicted"/>
<reference evidence="2" key="1">
    <citation type="submission" date="2016-09" db="EMBL/GenBank/DDBJ databases">
        <authorList>
            <person name="Strepis N."/>
        </authorList>
    </citation>
    <scope>NUCLEOTIDE SEQUENCE [LARGE SCALE GENOMIC DNA]</scope>
</reference>
<dbReference type="STRING" id="1892869.ACGLYG10_0793"/>
<organism evidence="1 2">
    <name type="scientific">Actinomyces glycerinitolerans</name>
    <dbReference type="NCBI Taxonomy" id="1892869"/>
    <lineage>
        <taxon>Bacteria</taxon>
        <taxon>Bacillati</taxon>
        <taxon>Actinomycetota</taxon>
        <taxon>Actinomycetes</taxon>
        <taxon>Actinomycetales</taxon>
        <taxon>Actinomycetaceae</taxon>
        <taxon>Actinomyces</taxon>
    </lineage>
</organism>
<dbReference type="EMBL" id="FQTT01000005">
    <property type="protein sequence ID" value="SHE24587.1"/>
    <property type="molecule type" value="Genomic_DNA"/>
</dbReference>
<keyword evidence="2" id="KW-1185">Reference proteome</keyword>
<dbReference type="AlphaFoldDB" id="A0A1M4RY09"/>
<protein>
    <recommendedName>
        <fullName evidence="3">SMI1/KNR4 family protein</fullName>
    </recommendedName>
</protein>
<sequence>MLEADVCCNRGMDAHEVMPSPSRTLAETVARHFDGASVTEEGECVTVHLGAGLPAIDCFVEPIIPRRPASAFAWMSIRGAVMGRSGALVTASGYGDTDLEAVVAAGCNWACAFGPVLLTALGHPERIRTPAPDVEQYDATVGGRRYRITTGGLDRGINVPVEEVASFRAELGGSCALTRRVLESGTIPATRLDDVVSLGTFLAVGPRVSAEVKLGAADWPAATAVLSRLPSAEPGVRMLREWALLVPLEPAPPLTRDGLQSTLNLLRHCRDNPDSEAWWLGGRTHGMQLGDTAPADADLPEDMRRFMATVASSGAGPGYGLNVRREESGWVHLADAGCGAEWVLELAENIVWLDARACDGSMVPVASSFTGWYESWLDNAIRNGGPFAKWSYEVDAAYKMLADAVDKVGPDAAHDLVRTVKIREPGGSLVGPCHACQRVYYRYQIPSTVFRLD</sequence>
<gene>
    <name evidence="1" type="ORF">ACGLYG10_0793</name>
</gene>
<evidence type="ECO:0000313" key="2">
    <source>
        <dbReference type="Proteomes" id="UP000184291"/>
    </source>
</evidence>
<evidence type="ECO:0008006" key="3">
    <source>
        <dbReference type="Google" id="ProtNLM"/>
    </source>
</evidence>